<organism evidence="2">
    <name type="scientific">uncultured Dysgonomonas sp</name>
    <dbReference type="NCBI Taxonomy" id="206096"/>
    <lineage>
        <taxon>Bacteria</taxon>
        <taxon>Pseudomonadati</taxon>
        <taxon>Bacteroidota</taxon>
        <taxon>Bacteroidia</taxon>
        <taxon>Bacteroidales</taxon>
        <taxon>Dysgonomonadaceae</taxon>
        <taxon>Dysgonomonas</taxon>
        <taxon>environmental samples</taxon>
    </lineage>
</organism>
<reference evidence="2" key="1">
    <citation type="submission" date="2016-04" db="EMBL/GenBank/DDBJ databases">
        <authorList>
            <person name="Evans L.H."/>
            <person name="Alamgir A."/>
            <person name="Owens N."/>
            <person name="Weber N.D."/>
            <person name="Virtaneva K."/>
            <person name="Barbian K."/>
            <person name="Babar A."/>
            <person name="Rosenke K."/>
        </authorList>
    </citation>
    <scope>NUCLEOTIDE SEQUENCE</scope>
    <source>
        <strain evidence="2">86-2</strain>
    </source>
</reference>
<keyword evidence="1" id="KW-0732">Signal</keyword>
<evidence type="ECO:0000256" key="1">
    <source>
        <dbReference type="SAM" id="SignalP"/>
    </source>
</evidence>
<dbReference type="AlphaFoldDB" id="A0A212JVL6"/>
<protein>
    <submittedName>
        <fullName evidence="2">Uncharacterized protein</fullName>
    </submittedName>
</protein>
<dbReference type="EMBL" id="FLUL01000001">
    <property type="protein sequence ID" value="SBW03427.1"/>
    <property type="molecule type" value="Genomic_DNA"/>
</dbReference>
<accession>A0A212JVL6</accession>
<sequence>MKKILLFVLLLMAILYADAQCTQPYKSFNQFANDTTAFLRYNFKTRADCYKGKTVADVLKDLQLTPKMFISKSSTRVNKYAGIRIYVSNTTLLDILQNPGRKTQDIYIYWPDLMDSTEVTRLIRKYKDTDVWVQEYYDFFKNMIVGEVKY</sequence>
<name>A0A212JVL6_9BACT</name>
<gene>
    <name evidence="2" type="ORF">KL86DYS2_12434</name>
</gene>
<feature type="signal peptide" evidence="1">
    <location>
        <begin position="1"/>
        <end position="19"/>
    </location>
</feature>
<evidence type="ECO:0000313" key="2">
    <source>
        <dbReference type="EMBL" id="SBW03427.1"/>
    </source>
</evidence>
<dbReference type="RefSeq" id="WP_296950064.1">
    <property type="nucleotide sequence ID" value="NZ_LT599021.1"/>
</dbReference>
<feature type="chain" id="PRO_5012758582" evidence="1">
    <location>
        <begin position="20"/>
        <end position="150"/>
    </location>
</feature>
<proteinExistence type="predicted"/>